<gene>
    <name evidence="1" type="ORF">ACS04_27325</name>
</gene>
<evidence type="ECO:0000313" key="2">
    <source>
        <dbReference type="Proteomes" id="UP000035932"/>
    </source>
</evidence>
<dbReference type="OrthoDB" id="4244911at2"/>
<sequence>MRQTASTTLSPDWPCQVKTPGTHDWERTAMRWLRDLLPARYGSYSTLTRSPVLLTRHAQLQLQHEMRAVRVALETSRAELPAMGVAETVIESSIRMYAVELQQLGRLSRAVRLVGDALRVTQS</sequence>
<name>A0A0J6XJ85_9ACTN</name>
<dbReference type="Proteomes" id="UP000035932">
    <property type="component" value="Unassembled WGS sequence"/>
</dbReference>
<evidence type="ECO:0000313" key="1">
    <source>
        <dbReference type="EMBL" id="KMO94723.1"/>
    </source>
</evidence>
<comment type="caution">
    <text evidence="1">The sequence shown here is derived from an EMBL/GenBank/DDBJ whole genome shotgun (WGS) entry which is preliminary data.</text>
</comment>
<organism evidence="1 2">
    <name type="scientific">Streptomyces roseus</name>
    <dbReference type="NCBI Taxonomy" id="66430"/>
    <lineage>
        <taxon>Bacteria</taxon>
        <taxon>Bacillati</taxon>
        <taxon>Actinomycetota</taxon>
        <taxon>Actinomycetes</taxon>
        <taxon>Kitasatosporales</taxon>
        <taxon>Streptomycetaceae</taxon>
        <taxon>Streptomyces</taxon>
    </lineage>
</organism>
<dbReference type="EMBL" id="LFML01000123">
    <property type="protein sequence ID" value="KMO94723.1"/>
    <property type="molecule type" value="Genomic_DNA"/>
</dbReference>
<accession>A0A0J6XJ85</accession>
<keyword evidence="2" id="KW-1185">Reference proteome</keyword>
<dbReference type="PATRIC" id="fig|66430.4.peg.1017"/>
<reference evidence="1 2" key="1">
    <citation type="submission" date="2015-06" db="EMBL/GenBank/DDBJ databases">
        <title>Recapitulation of the evolution of biosynthetic gene clusters reveals hidden chemical diversity on bacterial genomes.</title>
        <authorList>
            <person name="Cruz-Morales P."/>
            <person name="Martinez-Guerrero C."/>
            <person name="Morales-Escalante M.A."/>
            <person name="Yanez-Guerra L.A."/>
            <person name="Kopp J.F."/>
            <person name="Feldmann J."/>
            <person name="Ramos-Aboites H.E."/>
            <person name="Barona-Gomez F."/>
        </authorList>
    </citation>
    <scope>NUCLEOTIDE SEQUENCE [LARGE SCALE GENOMIC DNA]</scope>
    <source>
        <strain evidence="1 2">ATCC 31245</strain>
    </source>
</reference>
<dbReference type="RefSeq" id="WP_048479458.1">
    <property type="nucleotide sequence ID" value="NZ_JBIRUD010000009.1"/>
</dbReference>
<dbReference type="STRING" id="66430.ACS04_27325"/>
<protein>
    <submittedName>
        <fullName evidence="1">Uncharacterized protein</fullName>
    </submittedName>
</protein>
<dbReference type="AlphaFoldDB" id="A0A0J6XJ85"/>
<proteinExistence type="predicted"/>